<evidence type="ECO:0000313" key="2">
    <source>
        <dbReference type="Proteomes" id="UP000194221"/>
    </source>
</evidence>
<dbReference type="AlphaFoldDB" id="A0A1Y2PDI8"/>
<dbReference type="EMBL" id="LAPZ01000003">
    <property type="protein sequence ID" value="OSY88532.1"/>
    <property type="molecule type" value="Genomic_DNA"/>
</dbReference>
<dbReference type="OrthoDB" id="1443922at2"/>
<dbReference type="InterPro" id="IPR035901">
    <property type="entry name" value="GIY-YIG_endonuc_sf"/>
</dbReference>
<keyword evidence="2" id="KW-1185">Reference proteome</keyword>
<evidence type="ECO:0008006" key="3">
    <source>
        <dbReference type="Google" id="ProtNLM"/>
    </source>
</evidence>
<evidence type="ECO:0000313" key="1">
    <source>
        <dbReference type="EMBL" id="OSY88532.1"/>
    </source>
</evidence>
<accession>A0A1Y2PDI8</accession>
<organism evidence="1 2">
    <name type="scientific">Tenacibaculum holothuriorum</name>
    <dbReference type="NCBI Taxonomy" id="1635173"/>
    <lineage>
        <taxon>Bacteria</taxon>
        <taxon>Pseudomonadati</taxon>
        <taxon>Bacteroidota</taxon>
        <taxon>Flavobacteriia</taxon>
        <taxon>Flavobacteriales</taxon>
        <taxon>Flavobacteriaceae</taxon>
        <taxon>Tenacibaculum</taxon>
    </lineage>
</organism>
<sequence>MIQELQALNTAWNNIDLTEQIAVIIDELANTKKSISKVDFEAIKNDFGVYVFYIKPTKTYTLETLQKDWEDNIYSNYPKVVKKRFLKHKNIELDSQYPFYIGKSEKLKTRIKEHITHSGKTSTYSLKLEGRKYFNNQTITFSYWKLPTELEKCSPEIKQFLITQIESKLRDRLNPWVGKK</sequence>
<dbReference type="SUPFAM" id="SSF82771">
    <property type="entry name" value="GIY-YIG endonuclease"/>
    <property type="match status" value="1"/>
</dbReference>
<comment type="caution">
    <text evidence="1">The sequence shown here is derived from an EMBL/GenBank/DDBJ whole genome shotgun (WGS) entry which is preliminary data.</text>
</comment>
<gene>
    <name evidence="1" type="ORF">WH52_07230</name>
</gene>
<dbReference type="RefSeq" id="WP_086030263.1">
    <property type="nucleotide sequence ID" value="NZ_LAPZ01000003.1"/>
</dbReference>
<dbReference type="Proteomes" id="UP000194221">
    <property type="component" value="Unassembled WGS sequence"/>
</dbReference>
<dbReference type="InParanoid" id="A0A1Y2PDI8"/>
<protein>
    <recommendedName>
        <fullName evidence="3">GIY-YIG domain-containing protein</fullName>
    </recommendedName>
</protein>
<proteinExistence type="predicted"/>
<reference evidence="1 2" key="1">
    <citation type="submission" date="2015-03" db="EMBL/GenBank/DDBJ databases">
        <title>Genome sequence of Tenacibaculum sp. S2-2, isolated from intestinal microbiota of sea cucumber, Apostichopus japonicas.</title>
        <authorList>
            <person name="Shao Z."/>
            <person name="Wang L."/>
            <person name="Li X."/>
        </authorList>
    </citation>
    <scope>NUCLEOTIDE SEQUENCE [LARGE SCALE GENOMIC DNA]</scope>
    <source>
        <strain evidence="1 2">S2-2</strain>
    </source>
</reference>
<name>A0A1Y2PDI8_9FLAO</name>